<organism evidence="13 14">
    <name type="scientific">Phtheirospermum japonicum</name>
    <dbReference type="NCBI Taxonomy" id="374723"/>
    <lineage>
        <taxon>Eukaryota</taxon>
        <taxon>Viridiplantae</taxon>
        <taxon>Streptophyta</taxon>
        <taxon>Embryophyta</taxon>
        <taxon>Tracheophyta</taxon>
        <taxon>Spermatophyta</taxon>
        <taxon>Magnoliopsida</taxon>
        <taxon>eudicotyledons</taxon>
        <taxon>Gunneridae</taxon>
        <taxon>Pentapetalae</taxon>
        <taxon>asterids</taxon>
        <taxon>lamiids</taxon>
        <taxon>Lamiales</taxon>
        <taxon>Orobanchaceae</taxon>
        <taxon>Orobanchaceae incertae sedis</taxon>
        <taxon>Phtheirospermum</taxon>
    </lineage>
</organism>
<keyword evidence="4" id="KW-0808">Transferase</keyword>
<keyword evidence="3" id="KW-0723">Serine/threonine-protein kinase</keyword>
<dbReference type="Pfam" id="PF00069">
    <property type="entry name" value="Pkinase"/>
    <property type="match status" value="1"/>
</dbReference>
<evidence type="ECO:0000256" key="2">
    <source>
        <dbReference type="ARBA" id="ARBA00012513"/>
    </source>
</evidence>
<evidence type="ECO:0000256" key="6">
    <source>
        <dbReference type="ARBA" id="ARBA00022777"/>
    </source>
</evidence>
<dbReference type="PANTHER" id="PTHR43671:SF98">
    <property type="entry name" value="SERINE_THREONINE-PROTEIN KINASE NEK11"/>
    <property type="match status" value="1"/>
</dbReference>
<dbReference type="SUPFAM" id="SSF56112">
    <property type="entry name" value="Protein kinase-like (PK-like)"/>
    <property type="match status" value="1"/>
</dbReference>
<comment type="similarity">
    <text evidence="1">Belongs to the protein kinase superfamily. NEK Ser/Thr protein kinase family. NIMA subfamily.</text>
</comment>
<sequence>MMESRMDQYEIMEQIGRGAFGAAILVNHKLERKKYVLKKIRLARQTERCRRSAHQEMALIARIQHPYIVEFKEAWVEKGCYVCIVTGYCEGGDMAELMKKANGQNFPEEKLLKWFTQLLLAVDYLHSKYVLHRDLKCSNIFLTKDQDVRLGDFGLAKTLKADDLASSVVGTPNYMCPELLADIPYGFKSDIWSLGCCMYEMAAHRPAFKAFVRKFKFFYFVRLHLPFITLLIILDEMDWAFLACPIGLDMASLISKINRSSMGPLPPCYSPSLKALIKSMLRKNPEHRLSASELLKHPYLQPYIDQYRPTATSPTAVRESRKHMAESQSSNSSCSDRDSLMSNRDHNKTTADTDSAASVDEPLVHEEQPVGYHNELKQQPKTIKNIMIALKEGRNRENSSPLRSGHARSGGGGSNQRVIVEASPRVAKPGPTNYGHKGNAETPSSKPNPDFTRRMQASPSLKHQLPGMETPPKSKARHEGIPPSGPTKHIAEEGFSTRPRQKTPPSLARRPSFPGRVRQVGCETLNTMNTNTTKTDSNDAHDPEPTKPASHACGSQLTREIAQHSKRSAGPSSKRLQTDSSNSASSSVSIQGFELYDDDVATTPSIGSLENIIFQEQATEINCQTKPEFEINDSRPSCSTPSSSRSENLEDSSAKFRENNSKREESIRSDDKIMDVNACGDEKTSSRVNLEIPFHRTDNLLISPSDRPENLVTKPNDDDDDKFVVKKPVNQNNLPSDDKGPPAQNENKENPATDNNHLPQPVFDEVIHVIHHSRFQVGLAENVGKLINVVKDETDVKNSESAGPTSNISENPVTKEIDVTNTTNTNSGELAKTNPSVQEEGPTKETLDVTSFRQRADALEGLLELSADLLQQNRLEELGVVLKPFGKEKVSPRDTAIWLAKSLKGMMLDESGRNL</sequence>
<dbReference type="GO" id="GO:0005524">
    <property type="term" value="F:ATP binding"/>
    <property type="evidence" value="ECO:0007669"/>
    <property type="project" value="UniProtKB-UniRule"/>
</dbReference>
<evidence type="ECO:0000256" key="9">
    <source>
        <dbReference type="ARBA" id="ARBA00048679"/>
    </source>
</evidence>
<keyword evidence="6 13" id="KW-0418">Kinase</keyword>
<dbReference type="InterPro" id="IPR017441">
    <property type="entry name" value="Protein_kinase_ATP_BS"/>
</dbReference>
<evidence type="ECO:0000256" key="5">
    <source>
        <dbReference type="ARBA" id="ARBA00022741"/>
    </source>
</evidence>
<evidence type="ECO:0000256" key="8">
    <source>
        <dbReference type="ARBA" id="ARBA00047899"/>
    </source>
</evidence>
<proteinExistence type="inferred from homology"/>
<keyword evidence="7 10" id="KW-0067">ATP-binding</keyword>
<feature type="region of interest" description="Disordered" evidence="11">
    <location>
        <begin position="310"/>
        <end position="360"/>
    </location>
</feature>
<feature type="binding site" evidence="10">
    <location>
        <position position="38"/>
    </location>
    <ligand>
        <name>ATP</name>
        <dbReference type="ChEBI" id="CHEBI:30616"/>
    </ligand>
</feature>
<dbReference type="AlphaFoldDB" id="A0A830CBZ3"/>
<evidence type="ECO:0000313" key="13">
    <source>
        <dbReference type="EMBL" id="GFP97140.1"/>
    </source>
</evidence>
<dbReference type="FunFam" id="3.30.200.20:FF:000108">
    <property type="entry name" value="Serine/threonine-protein kinase Nek2"/>
    <property type="match status" value="1"/>
</dbReference>
<dbReference type="Gene3D" id="3.30.200.20">
    <property type="entry name" value="Phosphorylase Kinase, domain 1"/>
    <property type="match status" value="1"/>
</dbReference>
<evidence type="ECO:0000313" key="14">
    <source>
        <dbReference type="Proteomes" id="UP000653305"/>
    </source>
</evidence>
<dbReference type="EC" id="2.7.11.1" evidence="2"/>
<feature type="compositionally biased region" description="Basic and acidic residues" evidence="11">
    <location>
        <begin position="736"/>
        <end position="751"/>
    </location>
</feature>
<dbReference type="OrthoDB" id="248923at2759"/>
<dbReference type="EMBL" id="BMAC01000475">
    <property type="protein sequence ID" value="GFP97140.1"/>
    <property type="molecule type" value="Genomic_DNA"/>
</dbReference>
<feature type="compositionally biased region" description="Basic and acidic residues" evidence="11">
    <location>
        <begin position="652"/>
        <end position="669"/>
    </location>
</feature>
<dbReference type="PROSITE" id="PS00108">
    <property type="entry name" value="PROTEIN_KINASE_ST"/>
    <property type="match status" value="1"/>
</dbReference>
<accession>A0A830CBZ3</accession>
<evidence type="ECO:0000256" key="4">
    <source>
        <dbReference type="ARBA" id="ARBA00022679"/>
    </source>
</evidence>
<evidence type="ECO:0000256" key="3">
    <source>
        <dbReference type="ARBA" id="ARBA00022527"/>
    </source>
</evidence>
<feature type="compositionally biased region" description="Basic and acidic residues" evidence="11">
    <location>
        <begin position="536"/>
        <end position="545"/>
    </location>
</feature>
<comment type="caution">
    <text evidence="13">The sequence shown here is derived from an EMBL/GenBank/DDBJ whole genome shotgun (WGS) entry which is preliminary data.</text>
</comment>
<dbReference type="InterPro" id="IPR008271">
    <property type="entry name" value="Ser/Thr_kinase_AS"/>
</dbReference>
<feature type="region of interest" description="Disordered" evidence="11">
    <location>
        <begin position="627"/>
        <end position="669"/>
    </location>
</feature>
<feature type="region of interest" description="Disordered" evidence="11">
    <location>
        <begin position="700"/>
        <end position="759"/>
    </location>
</feature>
<dbReference type="SMART" id="SM00220">
    <property type="entry name" value="S_TKc"/>
    <property type="match status" value="1"/>
</dbReference>
<evidence type="ECO:0000259" key="12">
    <source>
        <dbReference type="PROSITE" id="PS50011"/>
    </source>
</evidence>
<keyword evidence="14" id="KW-1185">Reference proteome</keyword>
<protein>
    <recommendedName>
        <fullName evidence="2">non-specific serine/threonine protein kinase</fullName>
        <ecNumber evidence="2">2.7.11.1</ecNumber>
    </recommendedName>
</protein>
<feature type="compositionally biased region" description="Basic and acidic residues" evidence="11">
    <location>
        <begin position="335"/>
        <end position="351"/>
    </location>
</feature>
<feature type="region of interest" description="Disordered" evidence="11">
    <location>
        <begin position="393"/>
        <end position="585"/>
    </location>
</feature>
<gene>
    <name evidence="13" type="ORF">PHJA_001858100</name>
</gene>
<dbReference type="GO" id="GO:0004674">
    <property type="term" value="F:protein serine/threonine kinase activity"/>
    <property type="evidence" value="ECO:0007669"/>
    <property type="project" value="UniProtKB-KW"/>
</dbReference>
<keyword evidence="5 10" id="KW-0547">Nucleotide-binding</keyword>
<feature type="region of interest" description="Disordered" evidence="11">
    <location>
        <begin position="820"/>
        <end position="845"/>
    </location>
</feature>
<dbReference type="PROSITE" id="PS00107">
    <property type="entry name" value="PROTEIN_KINASE_ATP"/>
    <property type="match status" value="1"/>
</dbReference>
<comment type="catalytic activity">
    <reaction evidence="9">
        <text>L-seryl-[protein] + ATP = O-phospho-L-seryl-[protein] + ADP + H(+)</text>
        <dbReference type="Rhea" id="RHEA:17989"/>
        <dbReference type="Rhea" id="RHEA-COMP:9863"/>
        <dbReference type="Rhea" id="RHEA-COMP:11604"/>
        <dbReference type="ChEBI" id="CHEBI:15378"/>
        <dbReference type="ChEBI" id="CHEBI:29999"/>
        <dbReference type="ChEBI" id="CHEBI:30616"/>
        <dbReference type="ChEBI" id="CHEBI:83421"/>
        <dbReference type="ChEBI" id="CHEBI:456216"/>
        <dbReference type="EC" id="2.7.11.1"/>
    </reaction>
</comment>
<feature type="domain" description="Protein kinase" evidence="12">
    <location>
        <begin position="9"/>
        <end position="300"/>
    </location>
</feature>
<comment type="catalytic activity">
    <reaction evidence="8">
        <text>L-threonyl-[protein] + ATP = O-phospho-L-threonyl-[protein] + ADP + H(+)</text>
        <dbReference type="Rhea" id="RHEA:46608"/>
        <dbReference type="Rhea" id="RHEA-COMP:11060"/>
        <dbReference type="Rhea" id="RHEA-COMP:11605"/>
        <dbReference type="ChEBI" id="CHEBI:15378"/>
        <dbReference type="ChEBI" id="CHEBI:30013"/>
        <dbReference type="ChEBI" id="CHEBI:30616"/>
        <dbReference type="ChEBI" id="CHEBI:61977"/>
        <dbReference type="ChEBI" id="CHEBI:456216"/>
        <dbReference type="EC" id="2.7.11.1"/>
    </reaction>
</comment>
<dbReference type="InterPro" id="IPR050660">
    <property type="entry name" value="NEK_Ser/Thr_kinase"/>
</dbReference>
<dbReference type="Proteomes" id="UP000653305">
    <property type="component" value="Unassembled WGS sequence"/>
</dbReference>
<dbReference type="InterPro" id="IPR000719">
    <property type="entry name" value="Prot_kinase_dom"/>
</dbReference>
<dbReference type="CDD" id="cd08215">
    <property type="entry name" value="STKc_Nek"/>
    <property type="match status" value="1"/>
</dbReference>
<feature type="compositionally biased region" description="Polar residues" evidence="11">
    <location>
        <begin position="570"/>
        <end position="579"/>
    </location>
</feature>
<evidence type="ECO:0000256" key="10">
    <source>
        <dbReference type="PROSITE-ProRule" id="PRU10141"/>
    </source>
</evidence>
<feature type="compositionally biased region" description="Low complexity" evidence="11">
    <location>
        <begin position="634"/>
        <end position="646"/>
    </location>
</feature>
<evidence type="ECO:0000256" key="1">
    <source>
        <dbReference type="ARBA" id="ARBA00010886"/>
    </source>
</evidence>
<evidence type="ECO:0000256" key="11">
    <source>
        <dbReference type="SAM" id="MobiDB-lite"/>
    </source>
</evidence>
<evidence type="ECO:0000256" key="7">
    <source>
        <dbReference type="ARBA" id="ARBA00022840"/>
    </source>
</evidence>
<dbReference type="PANTHER" id="PTHR43671">
    <property type="entry name" value="SERINE/THREONINE-PROTEIN KINASE NEK"/>
    <property type="match status" value="1"/>
</dbReference>
<reference evidence="13" key="1">
    <citation type="submission" date="2020-07" db="EMBL/GenBank/DDBJ databases">
        <title>Ethylene signaling mediates host invasion by parasitic plants.</title>
        <authorList>
            <person name="Yoshida S."/>
        </authorList>
    </citation>
    <scope>NUCLEOTIDE SEQUENCE</scope>
    <source>
        <strain evidence="13">Okayama</strain>
    </source>
</reference>
<feature type="compositionally biased region" description="Polar residues" evidence="11">
    <location>
        <begin position="820"/>
        <end position="837"/>
    </location>
</feature>
<feature type="compositionally biased region" description="Low complexity" evidence="11">
    <location>
        <begin position="524"/>
        <end position="535"/>
    </location>
</feature>
<dbReference type="PROSITE" id="PS50011">
    <property type="entry name" value="PROTEIN_KINASE_DOM"/>
    <property type="match status" value="1"/>
</dbReference>
<dbReference type="Gene3D" id="1.10.510.10">
    <property type="entry name" value="Transferase(Phosphotransferase) domain 1"/>
    <property type="match status" value="1"/>
</dbReference>
<dbReference type="InterPro" id="IPR011009">
    <property type="entry name" value="Kinase-like_dom_sf"/>
</dbReference>
<name>A0A830CBZ3_9LAMI</name>